<dbReference type="PANTHER" id="PTHR39203">
    <property type="entry name" value="CYTOPLASMIC PROTEIN-RELATED"/>
    <property type="match status" value="1"/>
</dbReference>
<keyword evidence="3" id="KW-1185">Reference proteome</keyword>
<gene>
    <name evidence="2" type="ORF">SUNI508_10810</name>
</gene>
<evidence type="ECO:0000259" key="1">
    <source>
        <dbReference type="SMART" id="SM01022"/>
    </source>
</evidence>
<dbReference type="InterPro" id="IPR015947">
    <property type="entry name" value="PUA-like_sf"/>
</dbReference>
<dbReference type="InterPro" id="IPR007374">
    <property type="entry name" value="ASCH_domain"/>
</dbReference>
<dbReference type="Proteomes" id="UP001408356">
    <property type="component" value="Unassembled WGS sequence"/>
</dbReference>
<sequence>MSAVDPSRPDIVTFMAKASKELGKVLPAPKDVFNFGGDNAKATNELLQLVIEGKKTATTSWPIPDPLYWNVGDYSVILDGSGEPQAVMRTISFVKCKFKDVAEAFALAEAEGDYEAYRQGTSGSTGSRRMDTSLVMRAWFSAKGLR</sequence>
<reference evidence="2 3" key="1">
    <citation type="journal article" date="2024" name="J. Plant Pathol.">
        <title>Sequence and assembly of the genome of Seiridium unicorne, isolate CBS 538.82, causal agent of cypress canker disease.</title>
        <authorList>
            <person name="Scali E."/>
            <person name="Rocca G.D."/>
            <person name="Danti R."/>
            <person name="Garbelotto M."/>
            <person name="Barberini S."/>
            <person name="Baroncelli R."/>
            <person name="Emiliani G."/>
        </authorList>
    </citation>
    <scope>NUCLEOTIDE SEQUENCE [LARGE SCALE GENOMIC DNA]</scope>
    <source>
        <strain evidence="2 3">BM-138-508</strain>
    </source>
</reference>
<evidence type="ECO:0000313" key="3">
    <source>
        <dbReference type="Proteomes" id="UP001408356"/>
    </source>
</evidence>
<dbReference type="EMBL" id="JARVKF010000421">
    <property type="protein sequence ID" value="KAK9414867.1"/>
    <property type="molecule type" value="Genomic_DNA"/>
</dbReference>
<name>A0ABR2UK15_9PEZI</name>
<feature type="domain" description="ASCH" evidence="1">
    <location>
        <begin position="33"/>
        <end position="144"/>
    </location>
</feature>
<evidence type="ECO:0000313" key="2">
    <source>
        <dbReference type="EMBL" id="KAK9414867.1"/>
    </source>
</evidence>
<organism evidence="2 3">
    <name type="scientific">Seiridium unicorne</name>
    <dbReference type="NCBI Taxonomy" id="138068"/>
    <lineage>
        <taxon>Eukaryota</taxon>
        <taxon>Fungi</taxon>
        <taxon>Dikarya</taxon>
        <taxon>Ascomycota</taxon>
        <taxon>Pezizomycotina</taxon>
        <taxon>Sordariomycetes</taxon>
        <taxon>Xylariomycetidae</taxon>
        <taxon>Amphisphaeriales</taxon>
        <taxon>Sporocadaceae</taxon>
        <taxon>Seiridium</taxon>
    </lineage>
</organism>
<accession>A0ABR2UK15</accession>
<proteinExistence type="predicted"/>
<dbReference type="SMART" id="SM01022">
    <property type="entry name" value="ASCH"/>
    <property type="match status" value="1"/>
</dbReference>
<dbReference type="Gene3D" id="3.10.400.10">
    <property type="entry name" value="Sulfate adenylyltransferase"/>
    <property type="match status" value="1"/>
</dbReference>
<comment type="caution">
    <text evidence="2">The sequence shown here is derived from an EMBL/GenBank/DDBJ whole genome shotgun (WGS) entry which is preliminary data.</text>
</comment>
<protein>
    <submittedName>
        <fullName evidence="2">PUA-like protein</fullName>
    </submittedName>
</protein>
<dbReference type="PANTHER" id="PTHR39203:SF1">
    <property type="entry name" value="CYTOPLASMIC PROTEIN"/>
    <property type="match status" value="1"/>
</dbReference>
<dbReference type="Pfam" id="PF04266">
    <property type="entry name" value="ASCH"/>
    <property type="match status" value="1"/>
</dbReference>
<dbReference type="SUPFAM" id="SSF88697">
    <property type="entry name" value="PUA domain-like"/>
    <property type="match status" value="1"/>
</dbReference>
<dbReference type="InterPro" id="IPR009326">
    <property type="entry name" value="DUF984"/>
</dbReference>